<comment type="domain">
    <text evidence="7">The DHHC domain is required for palmitoyltransferase activity.</text>
</comment>
<comment type="subcellular location">
    <subcellularLocation>
        <location evidence="1">Membrane</location>
        <topology evidence="1">Multi-pass membrane protein</topology>
    </subcellularLocation>
</comment>
<evidence type="ECO:0000256" key="2">
    <source>
        <dbReference type="ARBA" id="ARBA00022679"/>
    </source>
</evidence>
<dbReference type="PROSITE" id="PS50216">
    <property type="entry name" value="DHHC"/>
    <property type="match status" value="1"/>
</dbReference>
<organism evidence="10">
    <name type="scientific">Timema californicum</name>
    <name type="common">California timema</name>
    <name type="synonym">Walking stick</name>
    <dbReference type="NCBI Taxonomy" id="61474"/>
    <lineage>
        <taxon>Eukaryota</taxon>
        <taxon>Metazoa</taxon>
        <taxon>Ecdysozoa</taxon>
        <taxon>Arthropoda</taxon>
        <taxon>Hexapoda</taxon>
        <taxon>Insecta</taxon>
        <taxon>Pterygota</taxon>
        <taxon>Neoptera</taxon>
        <taxon>Polyneoptera</taxon>
        <taxon>Phasmatodea</taxon>
        <taxon>Timematodea</taxon>
        <taxon>Timematoidea</taxon>
        <taxon>Timematidae</taxon>
        <taxon>Timema</taxon>
    </lineage>
</organism>
<dbReference type="PANTHER" id="PTHR12246">
    <property type="entry name" value="PALMITOYLTRANSFERASE ZDHHC16"/>
    <property type="match status" value="1"/>
</dbReference>
<reference evidence="10" key="1">
    <citation type="submission" date="2020-11" db="EMBL/GenBank/DDBJ databases">
        <authorList>
            <person name="Tran Van P."/>
        </authorList>
    </citation>
    <scope>NUCLEOTIDE SEQUENCE</scope>
</reference>
<keyword evidence="4 7" id="KW-1133">Transmembrane helix</keyword>
<evidence type="ECO:0000256" key="8">
    <source>
        <dbReference type="SAM" id="SignalP"/>
    </source>
</evidence>
<comment type="catalytic activity">
    <reaction evidence="7">
        <text>L-cysteinyl-[protein] + hexadecanoyl-CoA = S-hexadecanoyl-L-cysteinyl-[protein] + CoA</text>
        <dbReference type="Rhea" id="RHEA:36683"/>
        <dbReference type="Rhea" id="RHEA-COMP:10131"/>
        <dbReference type="Rhea" id="RHEA-COMP:11032"/>
        <dbReference type="ChEBI" id="CHEBI:29950"/>
        <dbReference type="ChEBI" id="CHEBI:57287"/>
        <dbReference type="ChEBI" id="CHEBI:57379"/>
        <dbReference type="ChEBI" id="CHEBI:74151"/>
        <dbReference type="EC" id="2.3.1.225"/>
    </reaction>
</comment>
<feature type="domain" description="Palmitoyltransferase DHHC" evidence="9">
    <location>
        <begin position="152"/>
        <end position="275"/>
    </location>
</feature>
<feature type="transmembrane region" description="Helical" evidence="7">
    <location>
        <begin position="109"/>
        <end position="129"/>
    </location>
</feature>
<feature type="signal peptide" evidence="8">
    <location>
        <begin position="1"/>
        <end position="19"/>
    </location>
</feature>
<dbReference type="EC" id="2.3.1.225" evidence="7"/>
<evidence type="ECO:0000256" key="5">
    <source>
        <dbReference type="ARBA" id="ARBA00023136"/>
    </source>
</evidence>
<feature type="transmembrane region" description="Helical" evidence="7">
    <location>
        <begin position="247"/>
        <end position="273"/>
    </location>
</feature>
<protein>
    <recommendedName>
        <fullName evidence="7">Palmitoyltransferase</fullName>
        <ecNumber evidence="7">2.3.1.225</ecNumber>
    </recommendedName>
</protein>
<evidence type="ECO:0000313" key="10">
    <source>
        <dbReference type="EMBL" id="CAD7574381.1"/>
    </source>
</evidence>
<evidence type="ECO:0000259" key="9">
    <source>
        <dbReference type="Pfam" id="PF01529"/>
    </source>
</evidence>
<evidence type="ECO:0000256" key="3">
    <source>
        <dbReference type="ARBA" id="ARBA00022692"/>
    </source>
</evidence>
<feature type="transmembrane region" description="Helical" evidence="7">
    <location>
        <begin position="204"/>
        <end position="227"/>
    </location>
</feature>
<dbReference type="EMBL" id="OE182324">
    <property type="protein sequence ID" value="CAD7574381.1"/>
    <property type="molecule type" value="Genomic_DNA"/>
</dbReference>
<keyword evidence="2 7" id="KW-0808">Transferase</keyword>
<dbReference type="InterPro" id="IPR001594">
    <property type="entry name" value="Palmitoyltrfase_DHHC"/>
</dbReference>
<keyword evidence="6 7" id="KW-0012">Acyltransferase</keyword>
<dbReference type="SUPFAM" id="SSF50044">
    <property type="entry name" value="SH3-domain"/>
    <property type="match status" value="1"/>
</dbReference>
<sequence>MVQLVSITWSMSFLGHLACRSLIGHPASCKHFSGLLTKHLFDGLAADVREQVIVAPTCPQRAAMFALSFRQVCRKNAHQMHLCQPGIIKIVTFMTVHCSSMWWPPDKSLAGFLHLSVFLSLSGLTLYHFMNAIYLGPGYLPPGWAPENADHTDSLQFCNTCQGYKAPRTHHCRKCGRCVMKMDHHCPWINNCVGHKNHAHFTGFLFFAVCGCLLASLTLSCSLYRALNRVWYMYYGTGTEPIVYLSVTTLILCVFSLGLAIGVVLAVGMLLFFQVELEEVNPHLRGGIVENDLGKPTLISADRDSNLDLPILGSQAQYDKHLRAIHRNQTAIEDWIVEKAKHRRREGELDFVYPYNLGWRENYKQVLSWSCDPLGDGLHWSVVDGCDQYTITREQQLQKCEKRQRTRVYSAHTPYSGWWFPVVHGFGVFTHPPFTDEARITLQRGDTIHVTRWRKYWLFGEKVEPGASGDTSSRARGWFPRSCAVEVTEGPMMPPSDSGDKKDK</sequence>
<accession>A0A7R9P8Y0</accession>
<dbReference type="Pfam" id="PF01529">
    <property type="entry name" value="DHHC"/>
    <property type="match status" value="1"/>
</dbReference>
<evidence type="ECO:0000256" key="7">
    <source>
        <dbReference type="RuleBase" id="RU079119"/>
    </source>
</evidence>
<evidence type="ECO:0000256" key="6">
    <source>
        <dbReference type="ARBA" id="ARBA00023315"/>
    </source>
</evidence>
<evidence type="ECO:0000256" key="4">
    <source>
        <dbReference type="ARBA" id="ARBA00022989"/>
    </source>
</evidence>
<evidence type="ECO:0000256" key="1">
    <source>
        <dbReference type="ARBA" id="ARBA00004141"/>
    </source>
</evidence>
<keyword evidence="8" id="KW-0732">Signal</keyword>
<dbReference type="GO" id="GO:0016020">
    <property type="term" value="C:membrane"/>
    <property type="evidence" value="ECO:0007669"/>
    <property type="project" value="UniProtKB-SubCell"/>
</dbReference>
<proteinExistence type="inferred from homology"/>
<comment type="similarity">
    <text evidence="7">Belongs to the DHHC palmitoyltransferase family.</text>
</comment>
<feature type="chain" id="PRO_5031510163" description="Palmitoyltransferase" evidence="8">
    <location>
        <begin position="20"/>
        <end position="504"/>
    </location>
</feature>
<dbReference type="GO" id="GO:0019706">
    <property type="term" value="F:protein-cysteine S-palmitoyltransferase activity"/>
    <property type="evidence" value="ECO:0007669"/>
    <property type="project" value="UniProtKB-EC"/>
</dbReference>
<dbReference type="AlphaFoldDB" id="A0A7R9P8Y0"/>
<dbReference type="InterPro" id="IPR039859">
    <property type="entry name" value="PFA4/ZDH16/20/ERF2-like"/>
</dbReference>
<keyword evidence="3 7" id="KW-0812">Transmembrane</keyword>
<keyword evidence="5 7" id="KW-0472">Membrane</keyword>
<gene>
    <name evidence="10" type="ORF">TCMB3V08_LOCUS6998</name>
</gene>
<name>A0A7R9P8Y0_TIMCA</name>
<dbReference type="InterPro" id="IPR036028">
    <property type="entry name" value="SH3-like_dom_sf"/>
</dbReference>